<feature type="domain" description="UspA" evidence="2">
    <location>
        <begin position="149"/>
        <end position="285"/>
    </location>
</feature>
<dbReference type="CDD" id="cd00293">
    <property type="entry name" value="USP-like"/>
    <property type="match status" value="2"/>
</dbReference>
<reference evidence="3" key="1">
    <citation type="submission" date="2020-09" db="EMBL/GenBank/DDBJ databases">
        <title>Genome seq and assembly of Devosia sp.</title>
        <authorList>
            <person name="Chhetri G."/>
        </authorList>
    </citation>
    <scope>NUCLEOTIDE SEQUENCE</scope>
    <source>
        <strain evidence="3">PTR5</strain>
    </source>
</reference>
<feature type="domain" description="UspA" evidence="2">
    <location>
        <begin position="13"/>
        <end position="142"/>
    </location>
</feature>
<dbReference type="Gene3D" id="3.40.50.620">
    <property type="entry name" value="HUPs"/>
    <property type="match status" value="2"/>
</dbReference>
<gene>
    <name evidence="3" type="ORF">IC608_10580</name>
</gene>
<evidence type="ECO:0000256" key="1">
    <source>
        <dbReference type="ARBA" id="ARBA00008791"/>
    </source>
</evidence>
<dbReference type="Proteomes" id="UP000654108">
    <property type="component" value="Unassembled WGS sequence"/>
</dbReference>
<dbReference type="InterPro" id="IPR006016">
    <property type="entry name" value="UspA"/>
</dbReference>
<accession>A0A927FV51</accession>
<dbReference type="PANTHER" id="PTHR46268:SF6">
    <property type="entry name" value="UNIVERSAL STRESS PROTEIN UP12"/>
    <property type="match status" value="1"/>
</dbReference>
<evidence type="ECO:0000313" key="3">
    <source>
        <dbReference type="EMBL" id="MBD8065922.1"/>
    </source>
</evidence>
<dbReference type="PANTHER" id="PTHR46268">
    <property type="entry name" value="STRESS RESPONSE PROTEIN NHAX"/>
    <property type="match status" value="1"/>
</dbReference>
<dbReference type="Pfam" id="PF00582">
    <property type="entry name" value="Usp"/>
    <property type="match status" value="2"/>
</dbReference>
<proteinExistence type="inferred from homology"/>
<dbReference type="AlphaFoldDB" id="A0A927FV51"/>
<comment type="caution">
    <text evidence="3">The sequence shown here is derived from an EMBL/GenBank/DDBJ whole genome shotgun (WGS) entry which is preliminary data.</text>
</comment>
<name>A0A927FV51_9HYPH</name>
<dbReference type="InterPro" id="IPR006015">
    <property type="entry name" value="Universal_stress_UspA"/>
</dbReference>
<dbReference type="PRINTS" id="PR01438">
    <property type="entry name" value="UNVRSLSTRESS"/>
</dbReference>
<dbReference type="RefSeq" id="WP_191775141.1">
    <property type="nucleotide sequence ID" value="NZ_JACYFU010000002.1"/>
</dbReference>
<keyword evidence="4" id="KW-1185">Reference proteome</keyword>
<dbReference type="EMBL" id="JACYFU010000002">
    <property type="protein sequence ID" value="MBD8065922.1"/>
    <property type="molecule type" value="Genomic_DNA"/>
</dbReference>
<evidence type="ECO:0000313" key="4">
    <source>
        <dbReference type="Proteomes" id="UP000654108"/>
    </source>
</evidence>
<protein>
    <submittedName>
        <fullName evidence="3">Universal stress protein</fullName>
    </submittedName>
</protein>
<dbReference type="SUPFAM" id="SSF52402">
    <property type="entry name" value="Adenine nucleotide alpha hydrolases-like"/>
    <property type="match status" value="2"/>
</dbReference>
<evidence type="ECO:0000259" key="2">
    <source>
        <dbReference type="Pfam" id="PF00582"/>
    </source>
</evidence>
<dbReference type="InterPro" id="IPR014729">
    <property type="entry name" value="Rossmann-like_a/b/a_fold"/>
</dbReference>
<organism evidence="3 4">
    <name type="scientific">Devosia oryzisoli</name>
    <dbReference type="NCBI Taxonomy" id="2774138"/>
    <lineage>
        <taxon>Bacteria</taxon>
        <taxon>Pseudomonadati</taxon>
        <taxon>Pseudomonadota</taxon>
        <taxon>Alphaproteobacteria</taxon>
        <taxon>Hyphomicrobiales</taxon>
        <taxon>Devosiaceae</taxon>
        <taxon>Devosia</taxon>
    </lineage>
</organism>
<sequence>MSDEAVLTPPSSILVASDLSAQSDRALARAIMLANTWSAELTVIHVLASELSWPDYDERPSWRRSSDRKVNIESDIRADLATFPTAKIRILDGEPGAAIVDLARKEQFDLIIVGESRRGMIGGGATLDALFRSAPTSTLVIKNRPRHDYRKIVVGTDFTEEALVALESAASLFPAASLALLHSFDVPYRSLMSDSPLGHEFGALEKETIRNFIDRAALADSVKAKVATYVEHGDPAEMLGRYAADNRVDLTVIGAYPRGRLFHYLVGGYGPRIVERVVSDVLVVRPR</sequence>
<comment type="similarity">
    <text evidence="1">Belongs to the universal stress protein A family.</text>
</comment>